<feature type="modified residue" description="N6-(pyridoxal phosphate)lysine" evidence="12">
    <location>
        <position position="120"/>
    </location>
</feature>
<evidence type="ECO:0000256" key="12">
    <source>
        <dbReference type="PIRSR" id="PIRSR604450-51"/>
    </source>
</evidence>
<dbReference type="Gene3D" id="3.40.50.1100">
    <property type="match status" value="2"/>
</dbReference>
<dbReference type="InterPro" id="IPR036052">
    <property type="entry name" value="TrpB-like_PALP_sf"/>
</dbReference>
<gene>
    <name evidence="15" type="ordered locus">Galf_1819</name>
</gene>
<evidence type="ECO:0000313" key="15">
    <source>
        <dbReference type="EMBL" id="ADL55829.1"/>
    </source>
</evidence>
<keyword evidence="6" id="KW-0028">Amino-acid biosynthesis</keyword>
<reference evidence="15 16" key="1">
    <citation type="submission" date="2010-08" db="EMBL/GenBank/DDBJ databases">
        <title>Complete sequence of Gallionella capsiferriformans ES-2.</title>
        <authorList>
            <consortium name="US DOE Joint Genome Institute"/>
            <person name="Lucas S."/>
            <person name="Copeland A."/>
            <person name="Lapidus A."/>
            <person name="Cheng J.-F."/>
            <person name="Bruce D."/>
            <person name="Goodwin L."/>
            <person name="Pitluck S."/>
            <person name="Chertkov O."/>
            <person name="Davenport K.W."/>
            <person name="Detter J.C."/>
            <person name="Han C."/>
            <person name="Tapia R."/>
            <person name="Land M."/>
            <person name="Hauser L."/>
            <person name="Chang Y.-J."/>
            <person name="Jeffries C."/>
            <person name="Kyrpides N."/>
            <person name="Ivanova N."/>
            <person name="Mikhailova N."/>
            <person name="Shelobolina E.S."/>
            <person name="Picardal F."/>
            <person name="Roden E."/>
            <person name="Emerson D."/>
            <person name="Woyke T."/>
        </authorList>
    </citation>
    <scope>NUCLEOTIDE SEQUENCE [LARGE SCALE GENOMIC DNA]</scope>
    <source>
        <strain evidence="15 16">ES-2</strain>
    </source>
</reference>
<dbReference type="InterPro" id="IPR000634">
    <property type="entry name" value="Ser/Thr_deHydtase_PyrdxlP-BS"/>
</dbReference>
<evidence type="ECO:0000256" key="9">
    <source>
        <dbReference type="ARBA" id="ARBA00023239"/>
    </source>
</evidence>
<evidence type="ECO:0000313" key="16">
    <source>
        <dbReference type="Proteomes" id="UP000001235"/>
    </source>
</evidence>
<dbReference type="CDD" id="cd01560">
    <property type="entry name" value="Thr-synth_2"/>
    <property type="match status" value="1"/>
</dbReference>
<evidence type="ECO:0000256" key="6">
    <source>
        <dbReference type="ARBA" id="ARBA00022605"/>
    </source>
</evidence>
<keyword evidence="16" id="KW-1185">Reference proteome</keyword>
<evidence type="ECO:0000256" key="7">
    <source>
        <dbReference type="ARBA" id="ARBA00022697"/>
    </source>
</evidence>
<accession>D9SH32</accession>
<evidence type="ECO:0000256" key="5">
    <source>
        <dbReference type="ARBA" id="ARBA00018679"/>
    </source>
</evidence>
<dbReference type="SUPFAM" id="SSF53686">
    <property type="entry name" value="Tryptophan synthase beta subunit-like PLP-dependent enzymes"/>
    <property type="match status" value="1"/>
</dbReference>
<evidence type="ECO:0000256" key="4">
    <source>
        <dbReference type="ARBA" id="ARBA00013028"/>
    </source>
</evidence>
<dbReference type="PROSITE" id="PS00165">
    <property type="entry name" value="DEHYDRATASE_SER_THR"/>
    <property type="match status" value="1"/>
</dbReference>
<dbReference type="Pfam" id="PF00291">
    <property type="entry name" value="PALP"/>
    <property type="match status" value="1"/>
</dbReference>
<name>D9SH32_GALCS</name>
<comment type="catalytic activity">
    <reaction evidence="10">
        <text>O-phospho-L-homoserine + H2O = L-threonine + phosphate</text>
        <dbReference type="Rhea" id="RHEA:10840"/>
        <dbReference type="ChEBI" id="CHEBI:15377"/>
        <dbReference type="ChEBI" id="CHEBI:43474"/>
        <dbReference type="ChEBI" id="CHEBI:57590"/>
        <dbReference type="ChEBI" id="CHEBI:57926"/>
        <dbReference type="EC" id="4.2.3.1"/>
    </reaction>
</comment>
<dbReference type="GO" id="GO:0009088">
    <property type="term" value="P:threonine biosynthetic process"/>
    <property type="evidence" value="ECO:0007669"/>
    <property type="project" value="UniProtKB-UniRule"/>
</dbReference>
<feature type="domain" description="Threonine synthase N-terminal" evidence="14">
    <location>
        <begin position="2"/>
        <end position="79"/>
    </location>
</feature>
<evidence type="ECO:0000256" key="1">
    <source>
        <dbReference type="ARBA" id="ARBA00001933"/>
    </source>
</evidence>
<dbReference type="InterPro" id="IPR037158">
    <property type="entry name" value="Thr_synth_N_sf"/>
</dbReference>
<dbReference type="NCBIfam" id="TIGR00260">
    <property type="entry name" value="thrC"/>
    <property type="match status" value="1"/>
</dbReference>
<proteinExistence type="inferred from homology"/>
<comment type="pathway">
    <text evidence="2">Amino-acid biosynthesis; L-threonine biosynthesis; L-threonine from L-aspartate: step 5/5.</text>
</comment>
<dbReference type="InterPro" id="IPR004450">
    <property type="entry name" value="Thr_synthase-like"/>
</dbReference>
<evidence type="ECO:0000259" key="13">
    <source>
        <dbReference type="Pfam" id="PF00291"/>
    </source>
</evidence>
<dbReference type="OrthoDB" id="9763107at2"/>
<dbReference type="GO" id="GO:0030170">
    <property type="term" value="F:pyridoxal phosphate binding"/>
    <property type="evidence" value="ECO:0007669"/>
    <property type="project" value="InterPro"/>
</dbReference>
<dbReference type="PANTHER" id="PTHR42690">
    <property type="entry name" value="THREONINE SYNTHASE FAMILY MEMBER"/>
    <property type="match status" value="1"/>
</dbReference>
<dbReference type="Proteomes" id="UP000001235">
    <property type="component" value="Chromosome"/>
</dbReference>
<dbReference type="GO" id="GO:0004795">
    <property type="term" value="F:threonine synthase activity"/>
    <property type="evidence" value="ECO:0007669"/>
    <property type="project" value="UniProtKB-UniRule"/>
</dbReference>
<dbReference type="InterPro" id="IPR001926">
    <property type="entry name" value="TrpB-like_PALP"/>
</dbReference>
<dbReference type="HOGENOM" id="CLU_015170_1_0_4"/>
<evidence type="ECO:0000256" key="2">
    <source>
        <dbReference type="ARBA" id="ARBA00004979"/>
    </source>
</evidence>
<organism evidence="15 16">
    <name type="scientific">Gallionella capsiferriformans (strain ES-2)</name>
    <name type="common">Gallionella ferruginea capsiferriformans (strain ES-2)</name>
    <dbReference type="NCBI Taxonomy" id="395494"/>
    <lineage>
        <taxon>Bacteria</taxon>
        <taxon>Pseudomonadati</taxon>
        <taxon>Pseudomonadota</taxon>
        <taxon>Betaproteobacteria</taxon>
        <taxon>Nitrosomonadales</taxon>
        <taxon>Gallionellaceae</taxon>
        <taxon>Gallionella</taxon>
    </lineage>
</organism>
<keyword evidence="9 15" id="KW-0456">Lyase</keyword>
<dbReference type="KEGG" id="gca:Galf_1819"/>
<dbReference type="Gene3D" id="3.90.1380.10">
    <property type="entry name" value="Threonine synthase, N-terminal domain"/>
    <property type="match status" value="1"/>
</dbReference>
<dbReference type="eggNOG" id="COG0498">
    <property type="taxonomic scope" value="Bacteria"/>
</dbReference>
<dbReference type="FunFam" id="3.90.1380.10:FF:000003">
    <property type="entry name" value="THR4p Threonine synthase"/>
    <property type="match status" value="1"/>
</dbReference>
<dbReference type="Pfam" id="PF14821">
    <property type="entry name" value="Thr_synth_N"/>
    <property type="match status" value="1"/>
</dbReference>
<keyword evidence="8 12" id="KW-0663">Pyridoxal phosphate</keyword>
<dbReference type="STRING" id="395494.Galf_1819"/>
<evidence type="ECO:0000256" key="8">
    <source>
        <dbReference type="ARBA" id="ARBA00022898"/>
    </source>
</evidence>
<comment type="cofactor">
    <cofactor evidence="1 12">
        <name>pyridoxal 5'-phosphate</name>
        <dbReference type="ChEBI" id="CHEBI:597326"/>
    </cofactor>
</comment>
<feature type="domain" description="Tryptophan synthase beta chain-like PALP" evidence="13">
    <location>
        <begin position="109"/>
        <end position="340"/>
    </location>
</feature>
<dbReference type="PANTHER" id="PTHR42690:SF1">
    <property type="entry name" value="THREONINE SYNTHASE-LIKE 2"/>
    <property type="match status" value="1"/>
</dbReference>
<dbReference type="Pfam" id="PF24857">
    <property type="entry name" value="THR4_C"/>
    <property type="match status" value="1"/>
</dbReference>
<keyword evidence="7" id="KW-0791">Threonine biosynthesis</keyword>
<evidence type="ECO:0000259" key="14">
    <source>
        <dbReference type="Pfam" id="PF14821"/>
    </source>
</evidence>
<sequence>MKYISTRGQSPAKTFTEILLAGLAPDGGLYLPEEYPQVTRAELDAWRTLSYADLAYAVLSKFATDIPAADLQAIVARTYTADIYNNGRADSDFSQITPLRTLVPGVHILELSNGPTLAFKDMAMQLLGNLFEYALDKQHQELNILGATSGDTGSAAEYAMRGKRGIRVFMLSPNGKMSAFQRAQMYSLQDENIHNIAINGMFDDAQDMVKAVSNDHAYKAAHKIGTVNSINWGRVSAQIVYYFKGYFAATQSNDEQVAFSVPSGNFGNICAGHIARMMGLPIGQLILATNENDVLDEFFRTGAYRPRGTDHTYQTSSPSMDISKASNFERFVYDLVGRDGEKVREFWSRVDAASSTDTAAFDIKGSDCWHELAKFKFSSGKSTHLDRLKTIRELWEEYGVMVDPHTADGLKVGLEQRRPGLPLICLETALPAKFEETIVEALGRKPERPESMMGIEELPQKVEVMDADVMQLKAFISAHIPN</sequence>
<dbReference type="RefSeq" id="WP_013293763.1">
    <property type="nucleotide sequence ID" value="NC_014394.1"/>
</dbReference>
<evidence type="ECO:0000256" key="11">
    <source>
        <dbReference type="NCBIfam" id="TIGR00260"/>
    </source>
</evidence>
<dbReference type="AlphaFoldDB" id="D9SH32"/>
<dbReference type="UniPathway" id="UPA00050">
    <property type="reaction ID" value="UER00065"/>
</dbReference>
<comment type="similarity">
    <text evidence="3">Belongs to the threonine synthase family.</text>
</comment>
<protein>
    <recommendedName>
        <fullName evidence="5 11">Threonine synthase</fullName>
        <ecNumber evidence="4 11">4.2.3.1</ecNumber>
    </recommendedName>
</protein>
<dbReference type="EC" id="4.2.3.1" evidence="4 11"/>
<dbReference type="InterPro" id="IPR051166">
    <property type="entry name" value="Threonine_Synthase"/>
</dbReference>
<dbReference type="EMBL" id="CP002159">
    <property type="protein sequence ID" value="ADL55829.1"/>
    <property type="molecule type" value="Genomic_DNA"/>
</dbReference>
<dbReference type="InterPro" id="IPR029144">
    <property type="entry name" value="Thr_synth_N"/>
</dbReference>
<evidence type="ECO:0000256" key="10">
    <source>
        <dbReference type="ARBA" id="ARBA00049144"/>
    </source>
</evidence>
<evidence type="ECO:0000256" key="3">
    <source>
        <dbReference type="ARBA" id="ARBA00005517"/>
    </source>
</evidence>